<dbReference type="Pfam" id="PF12697">
    <property type="entry name" value="Abhydrolase_6"/>
    <property type="match status" value="1"/>
</dbReference>
<dbReference type="RefSeq" id="WP_100414423.1">
    <property type="nucleotide sequence ID" value="NZ_PGEZ01000001.1"/>
</dbReference>
<dbReference type="EMBL" id="PGEZ01000001">
    <property type="protein sequence ID" value="PJJ56610.1"/>
    <property type="molecule type" value="Genomic_DNA"/>
</dbReference>
<evidence type="ECO:0000259" key="1">
    <source>
        <dbReference type="Pfam" id="PF12697"/>
    </source>
</evidence>
<comment type="caution">
    <text evidence="2">The sequence shown here is derived from an EMBL/GenBank/DDBJ whole genome shotgun (WGS) entry which is preliminary data.</text>
</comment>
<reference evidence="2 3" key="1">
    <citation type="submission" date="2017-11" db="EMBL/GenBank/DDBJ databases">
        <title>Genomic Encyclopedia of Archaeal and Bacterial Type Strains, Phase II (KMG-II): From Individual Species to Whole Genera.</title>
        <authorList>
            <person name="Goeker M."/>
        </authorList>
    </citation>
    <scope>NUCLEOTIDE SEQUENCE [LARGE SCALE GENOMIC DNA]</scope>
    <source>
        <strain evidence="2 3">DSM 27763</strain>
    </source>
</reference>
<dbReference type="AlphaFoldDB" id="A0A2M9BF80"/>
<dbReference type="Proteomes" id="UP000230842">
    <property type="component" value="Unassembled WGS sequence"/>
</dbReference>
<proteinExistence type="predicted"/>
<dbReference type="Gene3D" id="3.40.50.1820">
    <property type="entry name" value="alpha/beta hydrolase"/>
    <property type="match status" value="1"/>
</dbReference>
<protein>
    <submittedName>
        <fullName evidence="2">Pimeloyl-ACP methyl ester carboxylesterase</fullName>
    </submittedName>
</protein>
<dbReference type="InterPro" id="IPR000073">
    <property type="entry name" value="AB_hydrolase_1"/>
</dbReference>
<accession>A0A2M9BF80</accession>
<dbReference type="InterPro" id="IPR029058">
    <property type="entry name" value="AB_hydrolase_fold"/>
</dbReference>
<dbReference type="SUPFAM" id="SSF53474">
    <property type="entry name" value="alpha/beta-Hydrolases"/>
    <property type="match status" value="1"/>
</dbReference>
<organism evidence="2 3">
    <name type="scientific">Mumia flava</name>
    <dbReference type="NCBI Taxonomy" id="1348852"/>
    <lineage>
        <taxon>Bacteria</taxon>
        <taxon>Bacillati</taxon>
        <taxon>Actinomycetota</taxon>
        <taxon>Actinomycetes</taxon>
        <taxon>Propionibacteriales</taxon>
        <taxon>Nocardioidaceae</taxon>
        <taxon>Mumia</taxon>
    </lineage>
</organism>
<evidence type="ECO:0000313" key="3">
    <source>
        <dbReference type="Proteomes" id="UP000230842"/>
    </source>
</evidence>
<evidence type="ECO:0000313" key="2">
    <source>
        <dbReference type="EMBL" id="PJJ56610.1"/>
    </source>
</evidence>
<keyword evidence="3" id="KW-1185">Reference proteome</keyword>
<dbReference type="OrthoDB" id="63519at2"/>
<feature type="domain" description="AB hydrolase-1" evidence="1">
    <location>
        <begin position="36"/>
        <end position="243"/>
    </location>
</feature>
<dbReference type="GO" id="GO:0003824">
    <property type="term" value="F:catalytic activity"/>
    <property type="evidence" value="ECO:0007669"/>
    <property type="project" value="UniProtKB-ARBA"/>
</dbReference>
<gene>
    <name evidence="2" type="ORF">CLV56_0819</name>
</gene>
<sequence>MDSTLDRGEYVLHYTVVGSGPRLVWVDPALGSSAMRPLQDAIDALAGRFEVVTYDRRGRGRNAATSDLTVRHEIADLRALLALVGGACAVLGFSSGAALVLQAAAAGPLEAHHAVLLEPAVDSAADDSGLRTRIADALAAGEDEAAVVAFYEATGVPDEILDDLRASRAWPGVVRAAPTLLGDIDLAVVDEDTLGAVAVPTHVVVSTASPPEIVGMAEQLAGRIDARVWREPGHWHGVDPKALTARLEALLDS</sequence>
<name>A0A2M9BF80_9ACTN</name>